<evidence type="ECO:0000259" key="1">
    <source>
        <dbReference type="Pfam" id="PF03551"/>
    </source>
</evidence>
<keyword evidence="3" id="KW-1185">Reference proteome</keyword>
<dbReference type="SUPFAM" id="SSF46785">
    <property type="entry name" value="Winged helix' DNA-binding domain"/>
    <property type="match status" value="1"/>
</dbReference>
<dbReference type="PANTHER" id="PTHR43252:SF2">
    <property type="entry name" value="TRANSCRIPTION REGULATOR, PADR-LIKE FAMILY"/>
    <property type="match status" value="1"/>
</dbReference>
<keyword evidence="2" id="KW-0238">DNA-binding</keyword>
<dbReference type="InterPro" id="IPR036388">
    <property type="entry name" value="WH-like_DNA-bd_sf"/>
</dbReference>
<evidence type="ECO:0000313" key="2">
    <source>
        <dbReference type="EMBL" id="MDH6280904.1"/>
    </source>
</evidence>
<gene>
    <name evidence="2" type="ORF">M2280_002117</name>
</gene>
<evidence type="ECO:0000313" key="3">
    <source>
        <dbReference type="Proteomes" id="UP001160334"/>
    </source>
</evidence>
<comment type="caution">
    <text evidence="2">The sequence shown here is derived from an EMBL/GenBank/DDBJ whole genome shotgun (WGS) entry which is preliminary data.</text>
</comment>
<accession>A0ABT6MAD6</accession>
<dbReference type="Proteomes" id="UP001160334">
    <property type="component" value="Unassembled WGS sequence"/>
</dbReference>
<name>A0ABT6MAD6_9NOCA</name>
<dbReference type="EMBL" id="JARXVC010000004">
    <property type="protein sequence ID" value="MDH6280904.1"/>
    <property type="molecule type" value="Genomic_DNA"/>
</dbReference>
<sequence length="206" mass="23371">MVTVLPRSATPLGISVLALLFERPMHPYEMCQLLVARRKDRIVKVRPGSLYHAVERLERDGLVEVVGTDRQGNRPERTTYEITVAGRRAVRERVAEIVAAPVPEYPQFTLGLAELHNLESDQALGLLERRIETLVADLSELDDLFEVARGREVPELFTIPFSYIRAMTQAELDWLRTLADRIRSGDIPWVTDELLESARLADQKGN</sequence>
<dbReference type="PANTHER" id="PTHR43252">
    <property type="entry name" value="TRANSCRIPTIONAL REGULATOR YQJI"/>
    <property type="match status" value="1"/>
</dbReference>
<dbReference type="InterPro" id="IPR005149">
    <property type="entry name" value="Tscrpt_reg_PadR_N"/>
</dbReference>
<feature type="domain" description="Transcription regulator PadR N-terminal" evidence="1">
    <location>
        <begin position="16"/>
        <end position="91"/>
    </location>
</feature>
<organism evidence="2 3">
    <name type="scientific">Prescottella agglutinans</name>
    <dbReference type="NCBI Taxonomy" id="1644129"/>
    <lineage>
        <taxon>Bacteria</taxon>
        <taxon>Bacillati</taxon>
        <taxon>Actinomycetota</taxon>
        <taxon>Actinomycetes</taxon>
        <taxon>Mycobacteriales</taxon>
        <taxon>Nocardiaceae</taxon>
        <taxon>Prescottella</taxon>
    </lineage>
</organism>
<reference evidence="2 3" key="1">
    <citation type="submission" date="2023-04" db="EMBL/GenBank/DDBJ databases">
        <title>Forest soil microbial communities from Buena Vista Peninsula, Colon Province, Panama.</title>
        <authorList>
            <person name="Bouskill N."/>
        </authorList>
    </citation>
    <scope>NUCLEOTIDE SEQUENCE [LARGE SCALE GENOMIC DNA]</scope>
    <source>
        <strain evidence="2 3">CFH S0262</strain>
    </source>
</reference>
<dbReference type="Gene3D" id="1.10.10.10">
    <property type="entry name" value="Winged helix-like DNA-binding domain superfamily/Winged helix DNA-binding domain"/>
    <property type="match status" value="1"/>
</dbReference>
<protein>
    <submittedName>
        <fullName evidence="2">DNA-binding PadR family transcriptional regulator</fullName>
    </submittedName>
</protein>
<proteinExistence type="predicted"/>
<dbReference type="GO" id="GO:0003677">
    <property type="term" value="F:DNA binding"/>
    <property type="evidence" value="ECO:0007669"/>
    <property type="project" value="UniProtKB-KW"/>
</dbReference>
<dbReference type="InterPro" id="IPR036390">
    <property type="entry name" value="WH_DNA-bd_sf"/>
</dbReference>
<dbReference type="Pfam" id="PF03551">
    <property type="entry name" value="PadR"/>
    <property type="match status" value="1"/>
</dbReference>